<keyword evidence="3" id="KW-0862">Zinc</keyword>
<dbReference type="Pfam" id="PF04500">
    <property type="entry name" value="FLYWCH"/>
    <property type="match status" value="1"/>
</dbReference>
<organism evidence="7 8">
    <name type="scientific">Branchiostoma lanceolatum</name>
    <name type="common">Common lancelet</name>
    <name type="synonym">Amphioxus lanceolatum</name>
    <dbReference type="NCBI Taxonomy" id="7740"/>
    <lineage>
        <taxon>Eukaryota</taxon>
        <taxon>Metazoa</taxon>
        <taxon>Chordata</taxon>
        <taxon>Cephalochordata</taxon>
        <taxon>Leptocardii</taxon>
        <taxon>Amphioxiformes</taxon>
        <taxon>Branchiostomatidae</taxon>
        <taxon>Branchiostoma</taxon>
    </lineage>
</organism>
<evidence type="ECO:0000313" key="7">
    <source>
        <dbReference type="EMBL" id="CAH1268746.1"/>
    </source>
</evidence>
<feature type="domain" description="MULE transposase" evidence="6">
    <location>
        <begin position="295"/>
        <end position="391"/>
    </location>
</feature>
<evidence type="ECO:0000259" key="5">
    <source>
        <dbReference type="Pfam" id="PF04500"/>
    </source>
</evidence>
<dbReference type="AlphaFoldDB" id="A0A8K0A7A3"/>
<name>A0A8K0A7A3_BRALA</name>
<dbReference type="PANTHER" id="PTHR20956">
    <property type="entry name" value="HEH2P"/>
    <property type="match status" value="1"/>
</dbReference>
<evidence type="ECO:0000256" key="3">
    <source>
        <dbReference type="ARBA" id="ARBA00022833"/>
    </source>
</evidence>
<protein>
    <submittedName>
        <fullName evidence="7">Hypp3974 protein</fullName>
    </submittedName>
</protein>
<dbReference type="PANTHER" id="PTHR20956:SF12">
    <property type="entry name" value="FLYWCH-TYPE DOMAIN-CONTAINING PROTEIN"/>
    <property type="match status" value="1"/>
</dbReference>
<keyword evidence="1" id="KW-0479">Metal-binding</keyword>
<evidence type="ECO:0000256" key="2">
    <source>
        <dbReference type="ARBA" id="ARBA00022771"/>
    </source>
</evidence>
<dbReference type="OrthoDB" id="93990at2759"/>
<dbReference type="Proteomes" id="UP000838412">
    <property type="component" value="Chromosome 7"/>
</dbReference>
<dbReference type="Pfam" id="PF10551">
    <property type="entry name" value="MULE"/>
    <property type="match status" value="1"/>
</dbReference>
<dbReference type="EMBL" id="OV696692">
    <property type="protein sequence ID" value="CAH1268746.1"/>
    <property type="molecule type" value="Genomic_DNA"/>
</dbReference>
<dbReference type="Gene3D" id="2.20.25.240">
    <property type="match status" value="1"/>
</dbReference>
<dbReference type="GO" id="GO:0008270">
    <property type="term" value="F:zinc ion binding"/>
    <property type="evidence" value="ECO:0007669"/>
    <property type="project" value="UniProtKB-KW"/>
</dbReference>
<evidence type="ECO:0000256" key="1">
    <source>
        <dbReference type="ARBA" id="ARBA00022723"/>
    </source>
</evidence>
<feature type="domain" description="FLYWCH-type" evidence="5">
    <location>
        <begin position="115"/>
        <end position="178"/>
    </location>
</feature>
<sequence>MVTGMDRDTYYALSAGEIEMDFFCSNCLANLANDPHSPVPNQPSLDGSFQAEGPNEAPPSPGPVNGSFHFQADGSFEVPDPNRNLEDTIADVSVEDNLPVDEGGEVTFELIEFGTKRGHHKLADSNGFSYTRKEKTPRPSGAIYWTCKRRPTGPGKCPATVIEKPAGMYRRGNNRHNHPPEMQAATNLRIQAKVRQRAVENLFRSAGQIVEEVVMEEVDVRAPNPDLPSITNMVRMANKRRQELRPKDPTTLDFELEEQHIPEGFFRKDIRFEDHRHIILASDHQLKMLGGMKTWYMDATFKVVAKPFYQLFGIHGFVREDDAEKQVPLVVVFMSHKGKEDYKKVLKKILRLLPGDPKVKTFVMDFEAGMWQAVRSLFPGKTRRGCAFHWAQAVLNKIKEFGLIQVYRQREGAHRLMRYLMSLHMLPYEHVRSTFEALCREADNANDARLDRLTAYMRDTWMESIFWEVSEWVVFMEPVRTNNDTEGWHRRLKQKANRVHLPFYLLVHLLKKEADFVSLQVQQVTYKRLKKYQRARYRSIQGKLFSYWKDYAEGRRTTSSLLRACSRVYAPVVDGE</sequence>
<keyword evidence="8" id="KW-1185">Reference proteome</keyword>
<proteinExistence type="predicted"/>
<dbReference type="InterPro" id="IPR018289">
    <property type="entry name" value="MULE_transposase_dom"/>
</dbReference>
<accession>A0A8K0A7A3</accession>
<feature type="region of interest" description="Disordered" evidence="4">
    <location>
        <begin position="38"/>
        <end position="84"/>
    </location>
</feature>
<evidence type="ECO:0000256" key="4">
    <source>
        <dbReference type="SAM" id="MobiDB-lite"/>
    </source>
</evidence>
<evidence type="ECO:0000259" key="6">
    <source>
        <dbReference type="Pfam" id="PF10551"/>
    </source>
</evidence>
<gene>
    <name evidence="7" type="primary">Hypp3974</name>
    <name evidence="7" type="ORF">BLAG_LOCUS21570</name>
</gene>
<reference evidence="7" key="1">
    <citation type="submission" date="2022-01" db="EMBL/GenBank/DDBJ databases">
        <authorList>
            <person name="Braso-Vives M."/>
        </authorList>
    </citation>
    <scope>NUCLEOTIDE SEQUENCE</scope>
</reference>
<dbReference type="InterPro" id="IPR007588">
    <property type="entry name" value="Znf_FLYWCH"/>
</dbReference>
<evidence type="ECO:0000313" key="8">
    <source>
        <dbReference type="Proteomes" id="UP000838412"/>
    </source>
</evidence>
<keyword evidence="2" id="KW-0863">Zinc-finger</keyword>